<reference evidence="8 9" key="1">
    <citation type="journal article" date="2018" name="Genome Biol. Evol.">
        <title>Multiple Roots of Fruiting Body Formation in Amoebozoa.</title>
        <authorList>
            <person name="Hillmann F."/>
            <person name="Forbes G."/>
            <person name="Novohradska S."/>
            <person name="Ferling I."/>
            <person name="Riege K."/>
            <person name="Groth M."/>
            <person name="Westermann M."/>
            <person name="Marz M."/>
            <person name="Spaller T."/>
            <person name="Winckler T."/>
            <person name="Schaap P."/>
            <person name="Glockner G."/>
        </authorList>
    </citation>
    <scope>NUCLEOTIDE SEQUENCE [LARGE SCALE GENOMIC DNA]</scope>
    <source>
        <strain evidence="8 9">Jena</strain>
    </source>
</reference>
<evidence type="ECO:0000256" key="3">
    <source>
        <dbReference type="ARBA" id="ARBA00022517"/>
    </source>
</evidence>
<dbReference type="PANTHER" id="PTHR21738">
    <property type="entry name" value="RIBOSOMAL RNA PROCESSING PROTEIN 36 HOMOLOG"/>
    <property type="match status" value="1"/>
</dbReference>
<evidence type="ECO:0000256" key="2">
    <source>
        <dbReference type="ARBA" id="ARBA00009418"/>
    </source>
</evidence>
<comment type="caution">
    <text evidence="8">The sequence shown here is derived from an EMBL/GenBank/DDBJ whole genome shotgun (WGS) entry which is preliminary data.</text>
</comment>
<keyword evidence="6" id="KW-0687">Ribonucleoprotein</keyword>
<feature type="compositionally biased region" description="Basic and acidic residues" evidence="7">
    <location>
        <begin position="135"/>
        <end position="147"/>
    </location>
</feature>
<feature type="compositionally biased region" description="Basic and acidic residues" evidence="7">
    <location>
        <begin position="111"/>
        <end position="128"/>
    </location>
</feature>
<comment type="similarity">
    <text evidence="2 6">Belongs to the RRP36 family.</text>
</comment>
<keyword evidence="5 6" id="KW-0539">Nucleus</keyword>
<organism evidence="8 9">
    <name type="scientific">Planoprotostelium fungivorum</name>
    <dbReference type="NCBI Taxonomy" id="1890364"/>
    <lineage>
        <taxon>Eukaryota</taxon>
        <taxon>Amoebozoa</taxon>
        <taxon>Evosea</taxon>
        <taxon>Variosea</taxon>
        <taxon>Cavosteliida</taxon>
        <taxon>Cavosteliaceae</taxon>
        <taxon>Planoprotostelium</taxon>
    </lineage>
</organism>
<keyword evidence="3 6" id="KW-0690">Ribosome biogenesis</keyword>
<keyword evidence="4 6" id="KW-0698">rRNA processing</keyword>
<dbReference type="Pfam" id="PF06102">
    <property type="entry name" value="RRP36"/>
    <property type="match status" value="1"/>
</dbReference>
<evidence type="ECO:0000256" key="1">
    <source>
        <dbReference type="ARBA" id="ARBA00004604"/>
    </source>
</evidence>
<evidence type="ECO:0000256" key="6">
    <source>
        <dbReference type="RuleBase" id="RU368027"/>
    </source>
</evidence>
<gene>
    <name evidence="8" type="ORF">PROFUN_05881</name>
</gene>
<dbReference type="GO" id="GO:0005730">
    <property type="term" value="C:nucleolus"/>
    <property type="evidence" value="ECO:0007669"/>
    <property type="project" value="UniProtKB-SubCell"/>
</dbReference>
<comment type="subcellular location">
    <subcellularLocation>
        <location evidence="1 6">Nucleus</location>
        <location evidence="1 6">Nucleolus</location>
    </subcellularLocation>
</comment>
<evidence type="ECO:0000313" key="9">
    <source>
        <dbReference type="Proteomes" id="UP000241769"/>
    </source>
</evidence>
<dbReference type="EMBL" id="MDYQ01000061">
    <property type="protein sequence ID" value="PRP84546.1"/>
    <property type="molecule type" value="Genomic_DNA"/>
</dbReference>
<dbReference type="Proteomes" id="UP000241769">
    <property type="component" value="Unassembled WGS sequence"/>
</dbReference>
<evidence type="ECO:0000256" key="7">
    <source>
        <dbReference type="SAM" id="MobiDB-lite"/>
    </source>
</evidence>
<feature type="compositionally biased region" description="Acidic residues" evidence="7">
    <location>
        <begin position="38"/>
        <end position="51"/>
    </location>
</feature>
<dbReference type="PANTHER" id="PTHR21738:SF0">
    <property type="entry name" value="RIBOSOMAL RNA PROCESSING PROTEIN 36 HOMOLOG"/>
    <property type="match status" value="1"/>
</dbReference>
<feature type="compositionally biased region" description="Acidic residues" evidence="7">
    <location>
        <begin position="67"/>
        <end position="77"/>
    </location>
</feature>
<dbReference type="GO" id="GO:0030686">
    <property type="term" value="C:90S preribosome"/>
    <property type="evidence" value="ECO:0007669"/>
    <property type="project" value="TreeGrafter"/>
</dbReference>
<sequence length="324" mass="38701">MPKKKITKPKLVDGDDQLLERALQSYIRNDPELRDQKEDGDEELVEEEEESADPKKKRGRVWRTTDEFPENDEDSEEEPRQKRRMRDIEEIEEGEQMEQQDVEEEEDEEEVPRAKRPKTEAMTQKERQQLLQQMRELKQIRERKQSAQDDLAPNEASSKKPVKMHKSSIAPQRKSLDPRFIGGADGATRTGYRFVEELRRAEYEKAGKELQELKNNGLKMTPEMTKRKEDLLKIRQEYANRDYASKEKQRKKEVQKEWRKDAFENLVNKGVKPKYMKKAEIRDKMREKQYEDLKESGKLKDYLKKKTTKNNAKDKRQNAPRFKR</sequence>
<dbReference type="InterPro" id="IPR009292">
    <property type="entry name" value="RRP36"/>
</dbReference>
<evidence type="ECO:0000256" key="4">
    <source>
        <dbReference type="ARBA" id="ARBA00022552"/>
    </source>
</evidence>
<feature type="compositionally biased region" description="Basic and acidic residues" evidence="7">
    <location>
        <begin position="292"/>
        <end position="304"/>
    </location>
</feature>
<protein>
    <recommendedName>
        <fullName evidence="6">rRNA biogenesis protein RRP36</fullName>
    </recommendedName>
</protein>
<dbReference type="AlphaFoldDB" id="A0A2P6NKT9"/>
<feature type="compositionally biased region" description="Acidic residues" evidence="7">
    <location>
        <begin position="89"/>
        <end position="110"/>
    </location>
</feature>
<feature type="region of interest" description="Disordered" evidence="7">
    <location>
        <begin position="25"/>
        <end position="186"/>
    </location>
</feature>
<proteinExistence type="inferred from homology"/>
<dbReference type="GO" id="GO:0000462">
    <property type="term" value="P:maturation of SSU-rRNA from tricistronic rRNA transcript (SSU-rRNA, 5.8S rRNA, LSU-rRNA)"/>
    <property type="evidence" value="ECO:0007669"/>
    <property type="project" value="TreeGrafter"/>
</dbReference>
<evidence type="ECO:0000313" key="8">
    <source>
        <dbReference type="EMBL" id="PRP84546.1"/>
    </source>
</evidence>
<comment type="subunit">
    <text evidence="6">Associates with 90S and pre-40S pre-ribosomal particles.</text>
</comment>
<dbReference type="STRING" id="1890364.A0A2P6NKT9"/>
<accession>A0A2P6NKT9</accession>
<dbReference type="InParanoid" id="A0A2P6NKT9"/>
<keyword evidence="9" id="KW-1185">Reference proteome</keyword>
<name>A0A2P6NKT9_9EUKA</name>
<evidence type="ECO:0000256" key="5">
    <source>
        <dbReference type="ARBA" id="ARBA00023242"/>
    </source>
</evidence>
<keyword evidence="8" id="KW-0449">Lipoprotein</keyword>
<feature type="region of interest" description="Disordered" evidence="7">
    <location>
        <begin position="292"/>
        <end position="324"/>
    </location>
</feature>
<comment type="function">
    <text evidence="6">Component of the 90S pre-ribosome involved in the maturation of rRNAs. Required for early cleavages of the pre-RNAs in the 40S ribosomal subunit maturation pathway.</text>
</comment>